<dbReference type="InterPro" id="IPR004175">
    <property type="entry name" value="RNA_CPDase"/>
</dbReference>
<dbReference type="PANTHER" id="PTHR35561:SF1">
    <property type="entry name" value="RNA 2',3'-CYCLIC PHOSPHODIESTERASE"/>
    <property type="match status" value="1"/>
</dbReference>
<keyword evidence="1" id="KW-0378">Hydrolase</keyword>
<reference evidence="2" key="1">
    <citation type="submission" date="2018-06" db="EMBL/GenBank/DDBJ databases">
        <authorList>
            <person name="Zhirakovskaya E."/>
        </authorList>
    </citation>
    <scope>NUCLEOTIDE SEQUENCE</scope>
</reference>
<dbReference type="SUPFAM" id="SSF55144">
    <property type="entry name" value="LigT-like"/>
    <property type="match status" value="1"/>
</dbReference>
<dbReference type="GO" id="GO:0008664">
    <property type="term" value="F:RNA 2',3'-cyclic 3'-phosphodiesterase activity"/>
    <property type="evidence" value="ECO:0007669"/>
    <property type="project" value="InterPro"/>
</dbReference>
<keyword evidence="2" id="KW-0436">Ligase</keyword>
<proteinExistence type="inferred from homology"/>
<dbReference type="GO" id="GO:0016874">
    <property type="term" value="F:ligase activity"/>
    <property type="evidence" value="ECO:0007669"/>
    <property type="project" value="UniProtKB-KW"/>
</dbReference>
<evidence type="ECO:0000256" key="1">
    <source>
        <dbReference type="ARBA" id="ARBA00022801"/>
    </source>
</evidence>
<dbReference type="InterPro" id="IPR009097">
    <property type="entry name" value="Cyclic_Pdiesterase"/>
</dbReference>
<accession>A0A3B1AS99</accession>
<dbReference type="PANTHER" id="PTHR35561">
    <property type="entry name" value="RNA 2',3'-CYCLIC PHOSPHODIESTERASE"/>
    <property type="match status" value="1"/>
</dbReference>
<protein>
    <submittedName>
        <fullName evidence="2">2'-5' RNA ligase</fullName>
    </submittedName>
</protein>
<dbReference type="Gene3D" id="3.90.1140.10">
    <property type="entry name" value="Cyclic phosphodiesterase"/>
    <property type="match status" value="1"/>
</dbReference>
<gene>
    <name evidence="2" type="ORF">MNBD_GAMMA25-706</name>
</gene>
<dbReference type="GO" id="GO:0004113">
    <property type="term" value="F:2',3'-cyclic-nucleotide 3'-phosphodiesterase activity"/>
    <property type="evidence" value="ECO:0007669"/>
    <property type="project" value="InterPro"/>
</dbReference>
<name>A0A3B1AS99_9ZZZZ</name>
<dbReference type="AlphaFoldDB" id="A0A3B1AS99"/>
<organism evidence="2">
    <name type="scientific">hydrothermal vent metagenome</name>
    <dbReference type="NCBI Taxonomy" id="652676"/>
    <lineage>
        <taxon>unclassified sequences</taxon>
        <taxon>metagenomes</taxon>
        <taxon>ecological metagenomes</taxon>
    </lineage>
</organism>
<evidence type="ECO:0000313" key="2">
    <source>
        <dbReference type="EMBL" id="VAX08849.1"/>
    </source>
</evidence>
<dbReference type="HAMAP" id="MF_01940">
    <property type="entry name" value="RNA_CPDase"/>
    <property type="match status" value="1"/>
</dbReference>
<dbReference type="NCBIfam" id="TIGR02258">
    <property type="entry name" value="2_5_ligase"/>
    <property type="match status" value="1"/>
</dbReference>
<sequence>MSHTDLRSVVCQHSGQRLFFALWPDPALQTEIFNFAESLNISSARLLNVKNLHLTLLFLGQVEAEQQHCLERWVGTRLHPEPDLKFDLVLDRLMYRSRQSMLWLQPGSTPDALLILVTVLRQIAADCGLTVDSRPFLAHMSLLRKVMQAPLNLPTPDIVWRPRGFTLLASKTLPSGTEYRIVKNWSLSG</sequence>
<dbReference type="EMBL" id="UOFY01000030">
    <property type="protein sequence ID" value="VAX08849.1"/>
    <property type="molecule type" value="Genomic_DNA"/>
</dbReference>